<keyword evidence="1" id="KW-0597">Phosphoprotein</keyword>
<feature type="region of interest" description="Disordered" evidence="9">
    <location>
        <begin position="750"/>
        <end position="782"/>
    </location>
</feature>
<evidence type="ECO:0000256" key="6">
    <source>
        <dbReference type="ARBA" id="ARBA00023242"/>
    </source>
</evidence>
<keyword evidence="5 7" id="KW-0103">Bromodomain</keyword>
<name>A0A498N9J7_LABRO</name>
<dbReference type="SUPFAM" id="SSF47370">
    <property type="entry name" value="Bromodomain"/>
    <property type="match status" value="1"/>
</dbReference>
<dbReference type="GO" id="GO:0005634">
    <property type="term" value="C:nucleus"/>
    <property type="evidence" value="ECO:0007669"/>
    <property type="project" value="InterPro"/>
</dbReference>
<evidence type="ECO:0000313" key="15">
    <source>
        <dbReference type="Proteomes" id="UP000290572"/>
    </source>
</evidence>
<dbReference type="InterPro" id="IPR013083">
    <property type="entry name" value="Znf_RING/FYVE/PHD"/>
</dbReference>
<feature type="compositionally biased region" description="Polar residues" evidence="9">
    <location>
        <begin position="1010"/>
        <end position="1019"/>
    </location>
</feature>
<feature type="compositionally biased region" description="Low complexity" evidence="9">
    <location>
        <begin position="557"/>
        <end position="569"/>
    </location>
</feature>
<dbReference type="InterPro" id="IPR036427">
    <property type="entry name" value="Bromodomain-like_sf"/>
</dbReference>
<dbReference type="PRINTS" id="PR00503">
    <property type="entry name" value="BROMODOMAIN"/>
</dbReference>
<evidence type="ECO:0000259" key="12">
    <source>
        <dbReference type="PROSITE" id="PS50864"/>
    </source>
</evidence>
<dbReference type="STRING" id="84645.A0A498N9J7"/>
<evidence type="ECO:0000256" key="2">
    <source>
        <dbReference type="ARBA" id="ARBA00022723"/>
    </source>
</evidence>
<dbReference type="Gene3D" id="3.10.390.10">
    <property type="entry name" value="SAND domain-like"/>
    <property type="match status" value="4"/>
</dbReference>
<dbReference type="SMART" id="SM00297">
    <property type="entry name" value="BROMO"/>
    <property type="match status" value="1"/>
</dbReference>
<dbReference type="Pfam" id="PF00439">
    <property type="entry name" value="Bromodomain"/>
    <property type="match status" value="1"/>
</dbReference>
<gene>
    <name evidence="14" type="ORF">ROHU_005910</name>
</gene>
<feature type="compositionally biased region" description="Basic residues" evidence="9">
    <location>
        <begin position="1083"/>
        <end position="1093"/>
    </location>
</feature>
<dbReference type="CDD" id="cd15541">
    <property type="entry name" value="PHD_TIF1_like"/>
    <property type="match status" value="1"/>
</dbReference>
<dbReference type="InterPro" id="IPR019787">
    <property type="entry name" value="Znf_PHD-finger"/>
</dbReference>
<evidence type="ECO:0000256" key="7">
    <source>
        <dbReference type="PROSITE-ProRule" id="PRU00035"/>
    </source>
</evidence>
<dbReference type="PROSITE" id="PS51414">
    <property type="entry name" value="HSR"/>
    <property type="match status" value="1"/>
</dbReference>
<evidence type="ECO:0000256" key="9">
    <source>
        <dbReference type="SAM" id="MobiDB-lite"/>
    </source>
</evidence>
<dbReference type="InterPro" id="IPR010919">
    <property type="entry name" value="SAND-like_dom_sf"/>
</dbReference>
<organism evidence="14 15">
    <name type="scientific">Labeo rohita</name>
    <name type="common">Indian major carp</name>
    <name type="synonym">Cyprinus rohita</name>
    <dbReference type="NCBI Taxonomy" id="84645"/>
    <lineage>
        <taxon>Eukaryota</taxon>
        <taxon>Metazoa</taxon>
        <taxon>Chordata</taxon>
        <taxon>Craniata</taxon>
        <taxon>Vertebrata</taxon>
        <taxon>Euteleostomi</taxon>
        <taxon>Actinopterygii</taxon>
        <taxon>Neopterygii</taxon>
        <taxon>Teleostei</taxon>
        <taxon>Ostariophysi</taxon>
        <taxon>Cypriniformes</taxon>
        <taxon>Cyprinidae</taxon>
        <taxon>Labeoninae</taxon>
        <taxon>Labeonini</taxon>
        <taxon>Labeo</taxon>
    </lineage>
</organism>
<feature type="compositionally biased region" description="Basic residues" evidence="9">
    <location>
        <begin position="1147"/>
        <end position="1156"/>
    </location>
</feature>
<feature type="region of interest" description="Disordered" evidence="9">
    <location>
        <begin position="111"/>
        <end position="180"/>
    </location>
</feature>
<dbReference type="CDD" id="cd04369">
    <property type="entry name" value="Bromodomain"/>
    <property type="match status" value="1"/>
</dbReference>
<evidence type="ECO:0000256" key="5">
    <source>
        <dbReference type="ARBA" id="ARBA00023117"/>
    </source>
</evidence>
<keyword evidence="2" id="KW-0479">Metal-binding</keyword>
<feature type="domain" description="PHD-type" evidence="11">
    <location>
        <begin position="398"/>
        <end position="445"/>
    </location>
</feature>
<dbReference type="InterPro" id="IPR043563">
    <property type="entry name" value="Sp110/Sp140/Sp140L-like"/>
</dbReference>
<feature type="domain" description="Bromo" evidence="10">
    <location>
        <begin position="495"/>
        <end position="543"/>
    </location>
</feature>
<evidence type="ECO:0000313" key="14">
    <source>
        <dbReference type="EMBL" id="RXN25367.1"/>
    </source>
</evidence>
<feature type="compositionally biased region" description="Basic residues" evidence="9">
    <location>
        <begin position="579"/>
        <end position="594"/>
    </location>
</feature>
<feature type="region of interest" description="Disordered" evidence="9">
    <location>
        <begin position="980"/>
        <end position="1045"/>
    </location>
</feature>
<sequence length="1497" mass="167117">MDPLDFLTNEQLLFFLHRKKTEISCIEQPHRLLTQLRDHDLVPEKLFENVKKMRTREQKEKGVYEVLDWLEKNKPQRVQQFWRCVFEDHILQLYPTLRMLRNSLLNGTFEFCDKPPDVETPTEEEESEGKAEKGKGKNKRKRSKDDRSSEDSDDPGTSSASTPSRKKPAKKPSFSSPLKKGDEQEVWTWPIYKTQLPVTCGKKEGTLYRDKLPAGERCILSSGRWFTPADFEKFGGKERCKNWKSSIRCRNTPLKKLIEEGHLQCPPMERKKRTCVQKNMNKQFPVSSSETSSEDLSVFQTPSLPVTCVSLTGTLYKYRFASGSRGKCIRTEERWFTPEEFVKQEQTLTNGHWKKDILCHGKTLNFLDKKQILRIHSLLCECRKCSTQEKDVMAQNNDDECYVCRSVGDLVCCDECPRAFHSHCHLPVVYGDSPGEWICTFCVLRNSQQWRDSTNMSEQEASDAPVSQYILHCHYLLLCVYREDIQKVFVEDPCRTVPRYSEFITQPMWLDRIKQKLESGEYQTVGAFVSDFQLIFSNCSTFNRRMDGELFTDSAKDWSSSSESDWMSETGKRKEKQGVKRKKNQQNGNKKKTARTQNSSLQGVDLTDVFQEVRQKDQLAVHCGRMAGRLDKIKYDNGEKCISCKGKWFTPPQFEKFGGKGHNKKWKSSIYYKASNGQQVNLLKLTQNRRESVISAETFSKRIPGPESIARARGSSSDEVVSVAERVKMNRRESVILAKTVCQKITELVESPGSARDSPASPTDATEPAVSSVIEEADQTTDEAATAAQLTFCHSPPNETAASPVEEETDQTTDEAAGEAAATAAQLNFSDSPTDATEPAVSPVIDKADQTTDEAAATAAQLTFCDSPPNATEPAVFPVEEEADQTTDKAEGEATARAAQLNFSDSPTDATEAAVSPVEEEADETTDEAAGEAAATAAQLNFSDSPSDATEPVVSSVIEEADETTDEAVGGAAKAAQLNFSDFPSDATEPAVSSVIEEADETTDEATAAQLNLSDSPTDASEPAVSPVVEEAPQTRDKTLDNNSEYAVVPEEFEGMDGELLTDSEQHWASASESDWMNETGKRKGKQGVKRKMNQQISDGKKITRSKNSRHPDLKMNAESVMKQTKPECELKKNSSETDFNEDDRRKMRGKMKWQRSSKQSNNKMPFSHHISTDTGVDLTGVFQEVRNKKQLAVRCGKMAGCLYRIKYDNGEKCISCKGKWFTPRQFEEFGGKKHYKKWKSSIYYKPSNGLQVKLLKLIQNGCLSEFGQQRESVRQVTQTDKDGANSVQNVTRTSSSSDESVSVAERVKMNRRESVILAKTVCKKITEPVESTASARDLPAPPSDATEPAVSSVTEEANQTTDEAASEAAKAAQLNFSDSPTDATESAESPVIEEADQTTDEPAAAAQLNISVSPAELQNPISSEETEKTGQKLLIGFLANQFNTINNTLKSIDLSLKKLVEKQNTLPQYISLTPAVIENPQIHSLVKEEQITVLNH</sequence>
<feature type="region of interest" description="Disordered" evidence="9">
    <location>
        <begin position="794"/>
        <end position="954"/>
    </location>
</feature>
<feature type="compositionally biased region" description="Acidic residues" evidence="9">
    <location>
        <begin position="805"/>
        <end position="817"/>
    </location>
</feature>
<dbReference type="InterPro" id="IPR004865">
    <property type="entry name" value="HSR_dom"/>
</dbReference>
<keyword evidence="4" id="KW-0862">Zinc</keyword>
<evidence type="ECO:0000256" key="8">
    <source>
        <dbReference type="PROSITE-ProRule" id="PRU00146"/>
    </source>
</evidence>
<keyword evidence="3 8" id="KW-0863">Zinc-finger</keyword>
<evidence type="ECO:0000259" key="11">
    <source>
        <dbReference type="PROSITE" id="PS50016"/>
    </source>
</evidence>
<dbReference type="GO" id="GO:0003677">
    <property type="term" value="F:DNA binding"/>
    <property type="evidence" value="ECO:0007669"/>
    <property type="project" value="InterPro"/>
</dbReference>
<feature type="region of interest" description="Disordered" evidence="9">
    <location>
        <begin position="555"/>
        <end position="598"/>
    </location>
</feature>
<feature type="compositionally biased region" description="Polar residues" evidence="9">
    <location>
        <begin position="1350"/>
        <end position="1363"/>
    </location>
</feature>
<protein>
    <submittedName>
        <fullName evidence="14">Nuclear body protein SP140 isoform X1</fullName>
    </submittedName>
</protein>
<feature type="region of interest" description="Disordered" evidence="9">
    <location>
        <begin position="1128"/>
        <end position="1170"/>
    </location>
</feature>
<keyword evidence="15" id="KW-1185">Reference proteome</keyword>
<keyword evidence="6" id="KW-0539">Nucleus</keyword>
<feature type="domain" description="SAND" evidence="12">
    <location>
        <begin position="601"/>
        <end position="692"/>
    </location>
</feature>
<dbReference type="InterPro" id="IPR001965">
    <property type="entry name" value="Znf_PHD"/>
</dbReference>
<dbReference type="Pfam" id="PF03172">
    <property type="entry name" value="HSR"/>
    <property type="match status" value="1"/>
</dbReference>
<evidence type="ECO:0000256" key="3">
    <source>
        <dbReference type="ARBA" id="ARBA00022771"/>
    </source>
</evidence>
<dbReference type="SMART" id="SM00249">
    <property type="entry name" value="PHD"/>
    <property type="match status" value="1"/>
</dbReference>
<dbReference type="SUPFAM" id="SSF57903">
    <property type="entry name" value="FYVE/PHD zinc finger"/>
    <property type="match status" value="1"/>
</dbReference>
<feature type="compositionally biased region" description="Polar residues" evidence="9">
    <location>
        <begin position="939"/>
        <end position="948"/>
    </location>
</feature>
<dbReference type="PROSITE" id="PS50014">
    <property type="entry name" value="BROMODOMAIN_2"/>
    <property type="match status" value="1"/>
</dbReference>
<dbReference type="InterPro" id="IPR011011">
    <property type="entry name" value="Znf_FYVE_PHD"/>
</dbReference>
<dbReference type="PANTHER" id="PTHR46386:SF1">
    <property type="entry name" value="NUCLEAR BODY PROTEIN SP140-LIKE PROTEIN"/>
    <property type="match status" value="1"/>
</dbReference>
<feature type="region of interest" description="Disordered" evidence="9">
    <location>
        <begin position="1330"/>
        <end position="1403"/>
    </location>
</feature>
<dbReference type="Pfam" id="PF00628">
    <property type="entry name" value="PHD"/>
    <property type="match status" value="1"/>
</dbReference>
<dbReference type="SMART" id="SM00258">
    <property type="entry name" value="SAND"/>
    <property type="match status" value="4"/>
</dbReference>
<dbReference type="Proteomes" id="UP000290572">
    <property type="component" value="Unassembled WGS sequence"/>
</dbReference>
<evidence type="ECO:0000256" key="1">
    <source>
        <dbReference type="ARBA" id="ARBA00022553"/>
    </source>
</evidence>
<feature type="region of interest" description="Disordered" evidence="9">
    <location>
        <begin position="1276"/>
        <end position="1304"/>
    </location>
</feature>
<dbReference type="Gene3D" id="3.30.40.10">
    <property type="entry name" value="Zinc/RING finger domain, C3HC4 (zinc finger)"/>
    <property type="match status" value="1"/>
</dbReference>
<dbReference type="FunFam" id="3.10.390.10:FF:000004">
    <property type="entry name" value="Deformed epidermal autoregulatory factor 1"/>
    <property type="match status" value="1"/>
</dbReference>
<dbReference type="PROSITE" id="PS50864">
    <property type="entry name" value="SAND"/>
    <property type="match status" value="4"/>
</dbReference>
<dbReference type="GO" id="GO:0000981">
    <property type="term" value="F:DNA-binding transcription factor activity, RNA polymerase II-specific"/>
    <property type="evidence" value="ECO:0007669"/>
    <property type="project" value="TreeGrafter"/>
</dbReference>
<dbReference type="PANTHER" id="PTHR46386">
    <property type="entry name" value="NUCLEAR BODY PROTEIN SP140"/>
    <property type="match status" value="1"/>
</dbReference>
<accession>A0A498N9J7</accession>
<feature type="domain" description="SAND" evidence="12">
    <location>
        <begin position="186"/>
        <end position="264"/>
    </location>
</feature>
<reference evidence="14 15" key="1">
    <citation type="submission" date="2018-03" db="EMBL/GenBank/DDBJ databases">
        <title>Draft genome sequence of Rohu Carp (Labeo rohita).</title>
        <authorList>
            <person name="Das P."/>
            <person name="Kushwaha B."/>
            <person name="Joshi C.G."/>
            <person name="Kumar D."/>
            <person name="Nagpure N.S."/>
            <person name="Sahoo L."/>
            <person name="Das S.P."/>
            <person name="Bit A."/>
            <person name="Patnaik S."/>
            <person name="Meher P.K."/>
            <person name="Jayasankar P."/>
            <person name="Koringa P.G."/>
            <person name="Patel N.V."/>
            <person name="Hinsu A.T."/>
            <person name="Kumar R."/>
            <person name="Pandey M."/>
            <person name="Agarwal S."/>
            <person name="Srivastava S."/>
            <person name="Singh M."/>
            <person name="Iquebal M.A."/>
            <person name="Jaiswal S."/>
            <person name="Angadi U.B."/>
            <person name="Kumar N."/>
            <person name="Raza M."/>
            <person name="Shah T.M."/>
            <person name="Rai A."/>
            <person name="Jena J.K."/>
        </authorList>
    </citation>
    <scope>NUCLEOTIDE SEQUENCE [LARGE SCALE GENOMIC DNA]</scope>
    <source>
        <strain evidence="14">DASCIFA01</strain>
        <tissue evidence="14">Testis</tissue>
    </source>
</reference>
<proteinExistence type="predicted"/>
<evidence type="ECO:0000256" key="4">
    <source>
        <dbReference type="ARBA" id="ARBA00022833"/>
    </source>
</evidence>
<feature type="region of interest" description="Disordered" evidence="9">
    <location>
        <begin position="1078"/>
        <end position="1111"/>
    </location>
</feature>
<dbReference type="PROSITE" id="PS50016">
    <property type="entry name" value="ZF_PHD_2"/>
    <property type="match status" value="1"/>
</dbReference>
<dbReference type="InterPro" id="IPR001487">
    <property type="entry name" value="Bromodomain"/>
</dbReference>
<evidence type="ECO:0000259" key="10">
    <source>
        <dbReference type="PROSITE" id="PS50014"/>
    </source>
</evidence>
<feature type="domain" description="SAND" evidence="12">
    <location>
        <begin position="293"/>
        <end position="374"/>
    </location>
</feature>
<feature type="domain" description="SAND" evidence="12">
    <location>
        <begin position="1174"/>
        <end position="1265"/>
    </location>
</feature>
<feature type="domain" description="HSR" evidence="13">
    <location>
        <begin position="1"/>
        <end position="109"/>
    </location>
</feature>
<dbReference type="Gene3D" id="1.20.920.10">
    <property type="entry name" value="Bromodomain-like"/>
    <property type="match status" value="1"/>
</dbReference>
<feature type="compositionally biased region" description="Low complexity" evidence="9">
    <location>
        <begin position="1291"/>
        <end position="1304"/>
    </location>
</feature>
<dbReference type="EMBL" id="QBIY01012377">
    <property type="protein sequence ID" value="RXN25367.1"/>
    <property type="molecule type" value="Genomic_DNA"/>
</dbReference>
<dbReference type="Pfam" id="PF01342">
    <property type="entry name" value="SAND"/>
    <property type="match status" value="4"/>
</dbReference>
<feature type="compositionally biased region" description="Polar residues" evidence="9">
    <location>
        <begin position="1375"/>
        <end position="1388"/>
    </location>
</feature>
<feature type="compositionally biased region" description="Acidic residues" evidence="9">
    <location>
        <begin position="918"/>
        <end position="930"/>
    </location>
</feature>
<dbReference type="SUPFAM" id="SSF63763">
    <property type="entry name" value="SAND domain-like"/>
    <property type="match status" value="4"/>
</dbReference>
<comment type="caution">
    <text evidence="14">The sequence shown here is derived from an EMBL/GenBank/DDBJ whole genome shotgun (WGS) entry which is preliminary data.</text>
</comment>
<dbReference type="GO" id="GO:0008270">
    <property type="term" value="F:zinc ion binding"/>
    <property type="evidence" value="ECO:0007669"/>
    <property type="project" value="UniProtKB-KW"/>
</dbReference>
<evidence type="ECO:0000259" key="13">
    <source>
        <dbReference type="PROSITE" id="PS51414"/>
    </source>
</evidence>
<dbReference type="InterPro" id="IPR000770">
    <property type="entry name" value="SAND_dom"/>
</dbReference>